<dbReference type="AlphaFoldDB" id="A0A0D5YPT1"/>
<feature type="transmembrane region" description="Helical" evidence="1">
    <location>
        <begin position="202"/>
        <end position="221"/>
    </location>
</feature>
<dbReference type="HOGENOM" id="CLU_105763_0_0_10"/>
<evidence type="ECO:0000313" key="3">
    <source>
        <dbReference type="Proteomes" id="UP000032726"/>
    </source>
</evidence>
<feature type="transmembrane region" description="Helical" evidence="1">
    <location>
        <begin position="36"/>
        <end position="57"/>
    </location>
</feature>
<evidence type="ECO:0000256" key="1">
    <source>
        <dbReference type="SAM" id="Phobius"/>
    </source>
</evidence>
<gene>
    <name evidence="2" type="ORF">VC82_654</name>
</gene>
<protein>
    <submittedName>
        <fullName evidence="2">Uncharacterized protein</fullName>
    </submittedName>
</protein>
<dbReference type="KEGG" id="mlt:VC82_654"/>
<keyword evidence="1" id="KW-0812">Transmembrane</keyword>
<keyword evidence="1" id="KW-1133">Transmembrane helix</keyword>
<feature type="transmembrane region" description="Helical" evidence="1">
    <location>
        <begin position="77"/>
        <end position="94"/>
    </location>
</feature>
<keyword evidence="1" id="KW-0472">Membrane</keyword>
<proteinExistence type="predicted"/>
<evidence type="ECO:0000313" key="2">
    <source>
        <dbReference type="EMBL" id="AKA34320.1"/>
    </source>
</evidence>
<sequence length="228" mass="27894">MYQELIDLFRENYFLVAYGVALVISMATYRKYFDTALRYFPIIIAYTFFNELLGYFIRYKETFAFFSDSNLQFANDIIYNIYYVVFFCFFYFLYWKIVNKPKLKKWISWSAYFVLLAYIVNSFIYNPLTFNLFYAHSIGSWVLVFCILLYFGNLPNWKWDRDKYNLMIWVSIGLCVFYSFYPPLLLIGFLKTEIWQQYHLRTVLRILIVIMYFLFCIGFVISRRRAFK</sequence>
<dbReference type="STRING" id="516051.VC82_654"/>
<feature type="transmembrane region" description="Helical" evidence="1">
    <location>
        <begin position="132"/>
        <end position="154"/>
    </location>
</feature>
<dbReference type="EMBL" id="CP011071">
    <property type="protein sequence ID" value="AKA34320.1"/>
    <property type="molecule type" value="Genomic_DNA"/>
</dbReference>
<keyword evidence="3" id="KW-1185">Reference proteome</keyword>
<organism evidence="2 3">
    <name type="scientific">Flagellimonas lutaonensis</name>
    <dbReference type="NCBI Taxonomy" id="516051"/>
    <lineage>
        <taxon>Bacteria</taxon>
        <taxon>Pseudomonadati</taxon>
        <taxon>Bacteroidota</taxon>
        <taxon>Flavobacteriia</taxon>
        <taxon>Flavobacteriales</taxon>
        <taxon>Flavobacteriaceae</taxon>
        <taxon>Flagellimonas</taxon>
    </lineage>
</organism>
<reference evidence="2 3" key="1">
    <citation type="submission" date="2015-03" db="EMBL/GenBank/DDBJ databases">
        <title>Complete genome sequence of Muricauda lutaonensis CC-HSB-11T, isolated from a coastal hot spring.</title>
        <authorList>
            <person name="Kim K.M."/>
        </authorList>
    </citation>
    <scope>NUCLEOTIDE SEQUENCE [LARGE SCALE GENOMIC DNA]</scope>
    <source>
        <strain evidence="2 3">CC-HSB-11</strain>
    </source>
</reference>
<name>A0A0D5YPT1_9FLAO</name>
<accession>A0A0D5YPT1</accession>
<dbReference type="Proteomes" id="UP000032726">
    <property type="component" value="Chromosome"/>
</dbReference>
<feature type="transmembrane region" description="Helical" evidence="1">
    <location>
        <begin position="166"/>
        <end position="190"/>
    </location>
</feature>
<feature type="transmembrane region" description="Helical" evidence="1">
    <location>
        <begin position="106"/>
        <end position="126"/>
    </location>
</feature>